<proteinExistence type="predicted"/>
<name>X8IPB8_9FIRM</name>
<protein>
    <submittedName>
        <fullName evidence="2">Uncharacterized protein</fullName>
    </submittedName>
</protein>
<gene>
    <name evidence="2" type="ORF">HMPREF0581_0084</name>
</gene>
<evidence type="ECO:0000256" key="1">
    <source>
        <dbReference type="SAM" id="Phobius"/>
    </source>
</evidence>
<evidence type="ECO:0000313" key="2">
    <source>
        <dbReference type="EMBL" id="EUC51655.1"/>
    </source>
</evidence>
<keyword evidence="1" id="KW-1133">Transmembrane helix</keyword>
<dbReference type="Proteomes" id="UP000022645">
    <property type="component" value="Unassembled WGS sequence"/>
</dbReference>
<accession>X8IPB8</accession>
<keyword evidence="1" id="KW-0812">Transmembrane</keyword>
<organism evidence="2 3">
    <name type="scientific">Mogibacterium timidum ATCC 33093</name>
    <dbReference type="NCBI Taxonomy" id="1401079"/>
    <lineage>
        <taxon>Bacteria</taxon>
        <taxon>Bacillati</taxon>
        <taxon>Bacillota</taxon>
        <taxon>Clostridia</taxon>
        <taxon>Peptostreptococcales</taxon>
        <taxon>Anaerovoracaceae</taxon>
        <taxon>Mogibacterium</taxon>
    </lineage>
</organism>
<feature type="transmembrane region" description="Helical" evidence="1">
    <location>
        <begin position="12"/>
        <end position="36"/>
    </location>
</feature>
<reference evidence="2 3" key="1">
    <citation type="submission" date="2014-01" db="EMBL/GenBank/DDBJ databases">
        <authorList>
            <person name="Durkin A.S."/>
            <person name="McCorrison J."/>
            <person name="Torralba M."/>
            <person name="Gillis M."/>
            <person name="Haft D.H."/>
            <person name="Methe B."/>
            <person name="Sutton G."/>
            <person name="Nelson K.E."/>
        </authorList>
    </citation>
    <scope>NUCLEOTIDE SEQUENCE [LARGE SCALE GENOMIC DNA]</scope>
    <source>
        <strain evidence="2 3">ATCC 33093</strain>
    </source>
</reference>
<sequence>MLAQAALLERVIMNIADIIVLGLVVVAFVIAIRVLISFFK</sequence>
<comment type="caution">
    <text evidence="2">The sequence shown here is derived from an EMBL/GenBank/DDBJ whole genome shotgun (WGS) entry which is preliminary data.</text>
</comment>
<keyword evidence="1" id="KW-0472">Membrane</keyword>
<evidence type="ECO:0000313" key="3">
    <source>
        <dbReference type="Proteomes" id="UP000022645"/>
    </source>
</evidence>
<dbReference type="AlphaFoldDB" id="X8IPB8"/>
<dbReference type="EMBL" id="JALU01000026">
    <property type="protein sequence ID" value="EUC51655.1"/>
    <property type="molecule type" value="Genomic_DNA"/>
</dbReference>